<protein>
    <recommendedName>
        <fullName evidence="3">HNH nuclease domain-containing protein</fullName>
    </recommendedName>
</protein>
<organism evidence="1 2">
    <name type="scientific">Leucocoprinus leucothites</name>
    <dbReference type="NCBI Taxonomy" id="201217"/>
    <lineage>
        <taxon>Eukaryota</taxon>
        <taxon>Fungi</taxon>
        <taxon>Dikarya</taxon>
        <taxon>Basidiomycota</taxon>
        <taxon>Agaricomycotina</taxon>
        <taxon>Agaricomycetes</taxon>
        <taxon>Agaricomycetidae</taxon>
        <taxon>Agaricales</taxon>
        <taxon>Agaricineae</taxon>
        <taxon>Agaricaceae</taxon>
        <taxon>Leucocoprinus</taxon>
    </lineage>
</organism>
<evidence type="ECO:0008006" key="3">
    <source>
        <dbReference type="Google" id="ProtNLM"/>
    </source>
</evidence>
<name>A0A8H5D045_9AGAR</name>
<dbReference type="AlphaFoldDB" id="A0A8H5D045"/>
<evidence type="ECO:0000313" key="1">
    <source>
        <dbReference type="EMBL" id="KAF5351171.1"/>
    </source>
</evidence>
<dbReference type="EMBL" id="JAACJO010000013">
    <property type="protein sequence ID" value="KAF5351171.1"/>
    <property type="molecule type" value="Genomic_DNA"/>
</dbReference>
<dbReference type="Proteomes" id="UP000559027">
    <property type="component" value="Unassembled WGS sequence"/>
</dbReference>
<dbReference type="OrthoDB" id="2104739at2759"/>
<comment type="caution">
    <text evidence="1">The sequence shown here is derived from an EMBL/GenBank/DDBJ whole genome shotgun (WGS) entry which is preliminary data.</text>
</comment>
<reference evidence="1 2" key="1">
    <citation type="journal article" date="2020" name="ISME J.">
        <title>Uncovering the hidden diversity of litter-decomposition mechanisms in mushroom-forming fungi.</title>
        <authorList>
            <person name="Floudas D."/>
            <person name="Bentzer J."/>
            <person name="Ahren D."/>
            <person name="Johansson T."/>
            <person name="Persson P."/>
            <person name="Tunlid A."/>
        </authorList>
    </citation>
    <scope>NUCLEOTIDE SEQUENCE [LARGE SCALE GENOMIC DNA]</scope>
    <source>
        <strain evidence="1 2">CBS 146.42</strain>
    </source>
</reference>
<sequence length="307" mass="34568">MGQNGKKLLIDLQQLLNQDYIIMWQVSYPLPPNPYPETTVWYTAYDICRQFELSTIEQTIPLHGLSELVCARFLGYMVIEAPNDAGREDISKEILSATGDVGLVDLAKLYIGHFIHFFPWERKNRFTADGDWDPESETTLFFENDIDYTLKYLLNEAPPNHYTAEKKVSFKTAYDSQSVRRISAVQEAQEAEITRPGPSRGYVIPTEGVHILSEGTDTVTSDTQAGEITDGYAASLSAILERYGQIDPAELAGPAHHRPENIMTLSVDIHGAFVLLDVWFEPTVSAFVHRQTRRRLLTVASLPVSTK</sequence>
<keyword evidence="2" id="KW-1185">Reference proteome</keyword>
<evidence type="ECO:0000313" key="2">
    <source>
        <dbReference type="Proteomes" id="UP000559027"/>
    </source>
</evidence>
<proteinExistence type="predicted"/>
<gene>
    <name evidence="1" type="ORF">D9756_008343</name>
</gene>
<accession>A0A8H5D045</accession>